<proteinExistence type="inferred from homology"/>
<dbReference type="GO" id="GO:0004519">
    <property type="term" value="F:endonuclease activity"/>
    <property type="evidence" value="ECO:0007669"/>
    <property type="project" value="UniProtKB-KW"/>
</dbReference>
<sequence>MKNFKDSGIEWLGEIPEHWEVVKINKIVTFVNGYAFENFDFNPIFEIPVIRIGDMQKEKILYDNCLKTKEKEKLKQFLISNNDILIALSGATTGKIAFCDTDNKAYINQRVAIVRSKLKLVKYYFLTRGFSLLIELACNGSAQPNISTKEIGEFKIPLPPLKEQEQIAKFLDEKCEKIANFIEKKEKLINLLKEQKQVLINETITKGLDKNVNFKDSGIEWLGEIPEHWKLIKCKNFFVLKSIPIGDLWNKTKLLSLTLNGVIERDINNPEGKFPSDFSTYQIVKEGDLIFCLFDVAETPRIIGLSKLNGMITSAYTIFEIKNQEKRFLEYFFIDLDNRKNLKFLYRGLRNTISKEDLLNLKIPLPPLKEQEQIANFLDSEISKIDKIIEKIKKQIELIKEYKTILINQAVCGRISL</sequence>
<evidence type="ECO:0000259" key="4">
    <source>
        <dbReference type="Pfam" id="PF01420"/>
    </source>
</evidence>
<evidence type="ECO:0000256" key="3">
    <source>
        <dbReference type="ARBA" id="ARBA00023125"/>
    </source>
</evidence>
<dbReference type="EMBL" id="AACOOI010000020">
    <property type="protein sequence ID" value="EAL4753253.1"/>
    <property type="molecule type" value="Genomic_DNA"/>
</dbReference>
<gene>
    <name evidence="5" type="ORF">DO886_08065</name>
</gene>
<keyword evidence="5" id="KW-0255">Endonuclease</keyword>
<dbReference type="GO" id="GO:0009307">
    <property type="term" value="P:DNA restriction-modification system"/>
    <property type="evidence" value="ECO:0007669"/>
    <property type="project" value="UniProtKB-KW"/>
</dbReference>
<feature type="domain" description="Type I restriction modification DNA specificity" evidence="4">
    <location>
        <begin position="319"/>
        <end position="397"/>
    </location>
</feature>
<dbReference type="Pfam" id="PF01420">
    <property type="entry name" value="Methylase_S"/>
    <property type="match status" value="2"/>
</dbReference>
<feature type="domain" description="Type I restriction modification DNA specificity" evidence="4">
    <location>
        <begin position="16"/>
        <end position="176"/>
    </location>
</feature>
<protein>
    <submittedName>
        <fullName evidence="5">Restriction endonuclease subunit S</fullName>
    </submittedName>
</protein>
<reference evidence="5" key="1">
    <citation type="submission" date="2018-06" db="EMBL/GenBank/DDBJ databases">
        <authorList>
            <consortium name="NARMS: The National Antimicrobial Resistance Monitoring System"/>
        </authorList>
    </citation>
    <scope>NUCLEOTIDE SEQUENCE</scope>
    <source>
        <strain evidence="5">FSIS11810584</strain>
    </source>
</reference>
<dbReference type="InterPro" id="IPR000055">
    <property type="entry name" value="Restrct_endonuc_typeI_TRD"/>
</dbReference>
<dbReference type="Gene3D" id="1.10.287.1120">
    <property type="entry name" value="Bipartite methylase S protein"/>
    <property type="match status" value="1"/>
</dbReference>
<evidence type="ECO:0000256" key="2">
    <source>
        <dbReference type="ARBA" id="ARBA00022747"/>
    </source>
</evidence>
<evidence type="ECO:0000256" key="1">
    <source>
        <dbReference type="ARBA" id="ARBA00010923"/>
    </source>
</evidence>
<dbReference type="InterPro" id="IPR052021">
    <property type="entry name" value="Type-I_RS_S_subunit"/>
</dbReference>
<comment type="caution">
    <text evidence="5">The sequence shown here is derived from an EMBL/GenBank/DDBJ whole genome shotgun (WGS) entry which is preliminary data.</text>
</comment>
<dbReference type="GO" id="GO:0003677">
    <property type="term" value="F:DNA binding"/>
    <property type="evidence" value="ECO:0007669"/>
    <property type="project" value="UniProtKB-KW"/>
</dbReference>
<organism evidence="5">
    <name type="scientific">Campylobacter coli</name>
    <dbReference type="NCBI Taxonomy" id="195"/>
    <lineage>
        <taxon>Bacteria</taxon>
        <taxon>Pseudomonadati</taxon>
        <taxon>Campylobacterota</taxon>
        <taxon>Epsilonproteobacteria</taxon>
        <taxon>Campylobacterales</taxon>
        <taxon>Campylobacteraceae</taxon>
        <taxon>Campylobacter</taxon>
    </lineage>
</organism>
<keyword evidence="5" id="KW-0378">Hydrolase</keyword>
<keyword evidence="5" id="KW-0540">Nuclease</keyword>
<dbReference type="PANTHER" id="PTHR30408">
    <property type="entry name" value="TYPE-1 RESTRICTION ENZYME ECOKI SPECIFICITY PROTEIN"/>
    <property type="match status" value="1"/>
</dbReference>
<keyword evidence="3" id="KW-0238">DNA-binding</keyword>
<dbReference type="CDD" id="cd17278">
    <property type="entry name" value="RMtype1_S_LdeBORF1052P-TRD2-CR2"/>
    <property type="match status" value="1"/>
</dbReference>
<dbReference type="PANTHER" id="PTHR30408:SF12">
    <property type="entry name" value="TYPE I RESTRICTION ENZYME MJAVIII SPECIFICITY SUBUNIT"/>
    <property type="match status" value="1"/>
</dbReference>
<keyword evidence="2" id="KW-0680">Restriction system</keyword>
<accession>A0A5T1RMP6</accession>
<dbReference type="AlphaFoldDB" id="A0A5T1RMP6"/>
<comment type="similarity">
    <text evidence="1">Belongs to the type-I restriction system S methylase family.</text>
</comment>
<name>A0A5T1RMP6_CAMCO</name>
<dbReference type="InterPro" id="IPR044946">
    <property type="entry name" value="Restrct_endonuc_typeI_TRD_sf"/>
</dbReference>
<dbReference type="SUPFAM" id="SSF116734">
    <property type="entry name" value="DNA methylase specificity domain"/>
    <property type="match status" value="2"/>
</dbReference>
<dbReference type="Gene3D" id="3.90.220.20">
    <property type="entry name" value="DNA methylase specificity domains"/>
    <property type="match status" value="2"/>
</dbReference>
<evidence type="ECO:0000313" key="5">
    <source>
        <dbReference type="EMBL" id="EAL4753253.1"/>
    </source>
</evidence>